<dbReference type="GO" id="GO:0071949">
    <property type="term" value="F:FAD binding"/>
    <property type="evidence" value="ECO:0007669"/>
    <property type="project" value="InterPro"/>
</dbReference>
<dbReference type="InterPro" id="IPR002346">
    <property type="entry name" value="Mopterin_DH_FAD-bd"/>
</dbReference>
<proteinExistence type="predicted"/>
<reference evidence="3 4" key="1">
    <citation type="submission" date="2019-02" db="EMBL/GenBank/DDBJ databases">
        <title>Deep-cultivation of Planctomycetes and their phenomic and genomic characterization uncovers novel biology.</title>
        <authorList>
            <person name="Wiegand S."/>
            <person name="Jogler M."/>
            <person name="Boedeker C."/>
            <person name="Pinto D."/>
            <person name="Vollmers J."/>
            <person name="Rivas-Marin E."/>
            <person name="Kohn T."/>
            <person name="Peeters S.H."/>
            <person name="Heuer A."/>
            <person name="Rast P."/>
            <person name="Oberbeckmann S."/>
            <person name="Bunk B."/>
            <person name="Jeske O."/>
            <person name="Meyerdierks A."/>
            <person name="Storesund J.E."/>
            <person name="Kallscheuer N."/>
            <person name="Luecker S."/>
            <person name="Lage O.M."/>
            <person name="Pohl T."/>
            <person name="Merkel B.J."/>
            <person name="Hornburger P."/>
            <person name="Mueller R.-W."/>
            <person name="Bruemmer F."/>
            <person name="Labrenz M."/>
            <person name="Spormann A.M."/>
            <person name="Op den Camp H."/>
            <person name="Overmann J."/>
            <person name="Amann R."/>
            <person name="Jetten M.S.M."/>
            <person name="Mascher T."/>
            <person name="Medema M.H."/>
            <person name="Devos D.P."/>
            <person name="Kaster A.-K."/>
            <person name="Ovreas L."/>
            <person name="Rohde M."/>
            <person name="Galperin M.Y."/>
            <person name="Jogler C."/>
        </authorList>
    </citation>
    <scope>NUCLEOTIDE SEQUENCE [LARGE SCALE GENOMIC DNA]</scope>
    <source>
        <strain evidence="3 4">Pla133</strain>
    </source>
</reference>
<accession>A0A518BS54</accession>
<dbReference type="SUPFAM" id="SSF56176">
    <property type="entry name" value="FAD-binding/transporter-associated domain-like"/>
    <property type="match status" value="1"/>
</dbReference>
<feature type="domain" description="FAD-binding PCMH-type" evidence="2">
    <location>
        <begin position="1"/>
        <end position="230"/>
    </location>
</feature>
<dbReference type="InterPro" id="IPR016167">
    <property type="entry name" value="FAD-bd_PCMH_sub1"/>
</dbReference>
<dbReference type="InterPro" id="IPR036318">
    <property type="entry name" value="FAD-bd_PCMH-like_sf"/>
</dbReference>
<keyword evidence="3" id="KW-0560">Oxidoreductase</keyword>
<name>A0A518BS54_9BACT</name>
<dbReference type="InterPro" id="IPR016166">
    <property type="entry name" value="FAD-bd_PCMH"/>
</dbReference>
<dbReference type="Pfam" id="PF03450">
    <property type="entry name" value="CO_deh_flav_C"/>
    <property type="match status" value="1"/>
</dbReference>
<dbReference type="InterPro" id="IPR005107">
    <property type="entry name" value="CO_DH_flav_C"/>
</dbReference>
<dbReference type="AlphaFoldDB" id="A0A518BS54"/>
<dbReference type="SUPFAM" id="SSF55447">
    <property type="entry name" value="CO dehydrogenase flavoprotein C-terminal domain-like"/>
    <property type="match status" value="1"/>
</dbReference>
<protein>
    <submittedName>
        <fullName evidence="3">4-hydroxybenzoyl-CoA reductase subunit beta</fullName>
        <ecNumber evidence="3">1.3.7.9</ecNumber>
    </submittedName>
</protein>
<dbReference type="EC" id="1.3.7.9" evidence="3"/>
<dbReference type="InterPro" id="IPR016169">
    <property type="entry name" value="FAD-bd_PCMH_sub2"/>
</dbReference>
<dbReference type="PANTHER" id="PTHR42659:SF1">
    <property type="entry name" value="OXIDOREDUCTASE"/>
    <property type="match status" value="1"/>
</dbReference>
<evidence type="ECO:0000313" key="4">
    <source>
        <dbReference type="Proteomes" id="UP000316921"/>
    </source>
</evidence>
<sequence>MKNFELARPTTLNQAVMALAEGEGAIGGGKGPAALLAGGQDLLTELKEHLAEPDTVIDLGRVPGLDAIERDGAGNLTIGAMVRLHQLEEHGAIREQMPVLAQAATSIASPQIRSVGTVGGNLNQRPRCWYYRNEASVCLKKGGLACLAAVGRNKYNAILGGGPSYIVHPSDLAPALIALDAEVTLVGPEGERRMPLADFYLLPREGGISTETVRRPGEVLTKVHVPAPAAGTRSTYLKFKERESYDWALSSVALVLGMDGARVNRARIVLGGVAPKPWRVESAERLLEDNEIDPRTVAQVREAALFGAQPLAENGYKVPLTKGLITRALESLA</sequence>
<dbReference type="PANTHER" id="PTHR42659">
    <property type="entry name" value="XANTHINE DEHYDROGENASE SUBUNIT C-RELATED"/>
    <property type="match status" value="1"/>
</dbReference>
<dbReference type="GO" id="GO:0016491">
    <property type="term" value="F:oxidoreductase activity"/>
    <property type="evidence" value="ECO:0007669"/>
    <property type="project" value="UniProtKB-KW"/>
</dbReference>
<dbReference type="InterPro" id="IPR051312">
    <property type="entry name" value="Diverse_Substr_Oxidored"/>
</dbReference>
<keyword evidence="1" id="KW-0274">FAD</keyword>
<dbReference type="RefSeq" id="WP_145070031.1">
    <property type="nucleotide sequence ID" value="NZ_CP036287.1"/>
</dbReference>
<dbReference type="Gene3D" id="3.30.390.50">
    <property type="entry name" value="CO dehydrogenase flavoprotein, C-terminal domain"/>
    <property type="match status" value="1"/>
</dbReference>
<keyword evidence="1" id="KW-0285">Flavoprotein</keyword>
<dbReference type="Gene3D" id="3.30.43.10">
    <property type="entry name" value="Uridine Diphospho-n-acetylenolpyruvylglucosamine Reductase, domain 2"/>
    <property type="match status" value="1"/>
</dbReference>
<organism evidence="3 4">
    <name type="scientific">Engelhardtia mirabilis</name>
    <dbReference type="NCBI Taxonomy" id="2528011"/>
    <lineage>
        <taxon>Bacteria</taxon>
        <taxon>Pseudomonadati</taxon>
        <taxon>Planctomycetota</taxon>
        <taxon>Planctomycetia</taxon>
        <taxon>Planctomycetia incertae sedis</taxon>
        <taxon>Engelhardtia</taxon>
    </lineage>
</organism>
<evidence type="ECO:0000313" key="3">
    <source>
        <dbReference type="EMBL" id="QDU69795.1"/>
    </source>
</evidence>
<dbReference type="Pfam" id="PF00941">
    <property type="entry name" value="FAD_binding_5"/>
    <property type="match status" value="1"/>
</dbReference>
<dbReference type="KEGG" id="pbap:Pla133_49170"/>
<dbReference type="InterPro" id="IPR036683">
    <property type="entry name" value="CO_DH_flav_C_dom_sf"/>
</dbReference>
<evidence type="ECO:0000259" key="2">
    <source>
        <dbReference type="PROSITE" id="PS51387"/>
    </source>
</evidence>
<dbReference type="Proteomes" id="UP000316921">
    <property type="component" value="Chromosome"/>
</dbReference>
<keyword evidence="4" id="KW-1185">Reference proteome</keyword>
<dbReference type="PROSITE" id="PS51387">
    <property type="entry name" value="FAD_PCMH"/>
    <property type="match status" value="1"/>
</dbReference>
<dbReference type="SMART" id="SM01092">
    <property type="entry name" value="CO_deh_flav_C"/>
    <property type="match status" value="1"/>
</dbReference>
<dbReference type="Gene3D" id="3.30.465.10">
    <property type="match status" value="2"/>
</dbReference>
<dbReference type="EMBL" id="CP036287">
    <property type="protein sequence ID" value="QDU69795.1"/>
    <property type="molecule type" value="Genomic_DNA"/>
</dbReference>
<evidence type="ECO:0000256" key="1">
    <source>
        <dbReference type="ARBA" id="ARBA00022827"/>
    </source>
</evidence>
<gene>
    <name evidence="3" type="primary">hcrB_2</name>
    <name evidence="3" type="ORF">Pla133_49170</name>
</gene>